<name>A0ABW1PLC5_9FLAO</name>
<keyword evidence="3" id="KW-1185">Reference proteome</keyword>
<protein>
    <submittedName>
        <fullName evidence="2">DUF6443 domain-containing protein</fullName>
    </submittedName>
</protein>
<dbReference type="PANTHER" id="PTHR32305">
    <property type="match status" value="1"/>
</dbReference>
<dbReference type="NCBIfam" id="TIGR03696">
    <property type="entry name" value="Rhs_assc_core"/>
    <property type="match status" value="1"/>
</dbReference>
<sequence length="1181" mass="131258">MTIAIKTNNRAMTKNIFYALLLPFMLQAQEENFMKVSIPKQPITASSPQGVDESLSLVDVVYADGLGRPIQQVQKNRSATGKSIVVHTEYDSYGRKTRDYLPYSFAGDFDAAAQASVLGYYSTPAYGNTPNPYSESVLEPSVAGRVLEQAAPGADWGIVPGSDLGHTIKMDYGTNVSDEVRHYFAGTSWDDSEKLYQPFLQDNGYYGPGQLYKTITRDENWTPSSGLASTAQEFKDKEGRVVLKRVYGASIVSGSESQAWHDTYYVYDVYGNLTYVIPPLADSPASQLDGLCYQYKYDARNRLAEKKLPGKSWEFIVYDQIGRTVLTGPVTSPFAPTQKGWLFTKYDGQSRVAYTGYYSGAPAGAPERSSIQGQLDGEANISESRTSGAGLAGGVPLAYTNTAFPATGIYTMIVSYYDDYLFPDVPALPSTVEQQQVTQNTKGMQTGSWNRVITIVSETLGETSYIFYDIKNRPVRNGKTNYLGGHTVTDNKLNFRGMPEYTVLRHKRKAGDTEIVVKNKFAYSSQERLVSHLHQINGGAEQLMAANTYNELGQLTRKSTGGALGAPFQNIDFQYNVRGWLTEINPETARPSLPLDFFNFKISYNSVVESLGGDVKPLYNGNIAETSWRSSSDGIWRRYGYRYDALNRMRDAYFQKPSIGLTNSYNESVSYDKNGNIMSMSRNGNLDSGVDVIEIDRLDYAYHAQYKNRLLSVGDETNNPAGFADGANQGDDFEYDGFGNLNLDRNKGIDAIEYNHLNLPVKIKFGSEAKKIEYLYGADGAKLKKTVTDGAVVSVTDYMDGFQYVGGQLDFFPTAEGYVKCVALNSRGGSFEAFPSFNYVFQYKDHLGNVRLSYGLDPMSNSVAVMEESHYYPFGLKHQSYNAVEKVHVPVEGTDGYYTSVALEFSQNNTYKYKYNGKEFQDELGLNLYDYGARNYDPAIGRWMNIDPLAEKMRRWSPYNYCFNNPMRFTDPDGMGPNDWIKHKLTGEVSWRSNVTSAGDTPAIYKYLGEEYKGLKIQNYDSYNGGGMAGLQIKASWSDGQEGTTQNAQFVQTVTTNRPIGASTSPYNDPQPPDDNKPFFHTDTEIAAMRGNDGADLDFSDIPRRSAISEGAHWQGELTLVTDNGQGYIPQITINYGFDIIGGTSVISDIVVSKSESSFQKNAIDDYNKTLVGPRNSDGTF</sequence>
<reference evidence="3" key="1">
    <citation type="journal article" date="2019" name="Int. J. Syst. Evol. Microbiol.">
        <title>The Global Catalogue of Microorganisms (GCM) 10K type strain sequencing project: providing services to taxonomists for standard genome sequencing and annotation.</title>
        <authorList>
            <consortium name="The Broad Institute Genomics Platform"/>
            <consortium name="The Broad Institute Genome Sequencing Center for Infectious Disease"/>
            <person name="Wu L."/>
            <person name="Ma J."/>
        </authorList>
    </citation>
    <scope>NUCLEOTIDE SEQUENCE [LARGE SCALE GENOMIC DNA]</scope>
    <source>
        <strain evidence="3">CCUG 49679</strain>
    </source>
</reference>
<dbReference type="Pfam" id="PF20041">
    <property type="entry name" value="DUF6443"/>
    <property type="match status" value="1"/>
</dbReference>
<dbReference type="Proteomes" id="UP001596287">
    <property type="component" value="Unassembled WGS sequence"/>
</dbReference>
<evidence type="ECO:0000313" key="2">
    <source>
        <dbReference type="EMBL" id="MFC6096433.1"/>
    </source>
</evidence>
<comment type="caution">
    <text evidence="2">The sequence shown here is derived from an EMBL/GenBank/DDBJ whole genome shotgun (WGS) entry which is preliminary data.</text>
</comment>
<evidence type="ECO:0000313" key="3">
    <source>
        <dbReference type="Proteomes" id="UP001596287"/>
    </source>
</evidence>
<evidence type="ECO:0000259" key="1">
    <source>
        <dbReference type="Pfam" id="PF20041"/>
    </source>
</evidence>
<dbReference type="Gene3D" id="2.180.10.10">
    <property type="entry name" value="RHS repeat-associated core"/>
    <property type="match status" value="1"/>
</dbReference>
<dbReference type="RefSeq" id="WP_379791300.1">
    <property type="nucleotide sequence ID" value="NZ_JBHSQB010000005.1"/>
</dbReference>
<dbReference type="EMBL" id="JBHSQB010000005">
    <property type="protein sequence ID" value="MFC6096433.1"/>
    <property type="molecule type" value="Genomic_DNA"/>
</dbReference>
<accession>A0ABW1PLC5</accession>
<gene>
    <name evidence="2" type="ORF">ACFPVY_07215</name>
</gene>
<organism evidence="2 3">
    <name type="scientific">Flavobacterium qiangtangense</name>
    <dbReference type="NCBI Taxonomy" id="1442595"/>
    <lineage>
        <taxon>Bacteria</taxon>
        <taxon>Pseudomonadati</taxon>
        <taxon>Bacteroidota</taxon>
        <taxon>Flavobacteriia</taxon>
        <taxon>Flavobacteriales</taxon>
        <taxon>Flavobacteriaceae</taxon>
        <taxon>Flavobacterium</taxon>
    </lineage>
</organism>
<dbReference type="InterPro" id="IPR050708">
    <property type="entry name" value="T6SS_VgrG/RHS"/>
</dbReference>
<dbReference type="PANTHER" id="PTHR32305:SF15">
    <property type="entry name" value="PROTEIN RHSA-RELATED"/>
    <property type="match status" value="1"/>
</dbReference>
<dbReference type="InterPro" id="IPR022385">
    <property type="entry name" value="Rhs_assc_core"/>
</dbReference>
<dbReference type="InterPro" id="IPR045619">
    <property type="entry name" value="DUF6443"/>
</dbReference>
<feature type="domain" description="DUF6443" evidence="1">
    <location>
        <begin position="38"/>
        <end position="160"/>
    </location>
</feature>
<proteinExistence type="predicted"/>